<evidence type="ECO:0000313" key="6">
    <source>
        <dbReference type="EMBL" id="EFY07546.1"/>
    </source>
</evidence>
<comment type="subcellular location">
    <subcellularLocation>
        <location evidence="1">Membrane</location>
        <topology evidence="1">Multi-pass membrane protein</topology>
    </subcellularLocation>
</comment>
<gene>
    <name evidence="6" type="ORF">HMPREF9444_00635</name>
</gene>
<evidence type="ECO:0000313" key="7">
    <source>
        <dbReference type="Proteomes" id="UP000018458"/>
    </source>
</evidence>
<dbReference type="eggNOG" id="COG0385">
    <property type="taxonomic scope" value="Bacteria"/>
</dbReference>
<accession>E8LIW3</accession>
<feature type="transmembrane region" description="Helical" evidence="5">
    <location>
        <begin position="296"/>
        <end position="319"/>
    </location>
</feature>
<keyword evidence="2 5" id="KW-0812">Transmembrane</keyword>
<keyword evidence="4 5" id="KW-0472">Membrane</keyword>
<evidence type="ECO:0000256" key="1">
    <source>
        <dbReference type="ARBA" id="ARBA00004141"/>
    </source>
</evidence>
<dbReference type="InterPro" id="IPR002657">
    <property type="entry name" value="BilAc:Na_symport/Acr3"/>
</dbReference>
<dbReference type="STRING" id="762983.HMPREF9444_00635"/>
<dbReference type="HOGENOM" id="CLU_077393_0_0_6"/>
<name>E8LIW3_SUCHY</name>
<evidence type="ECO:0000256" key="3">
    <source>
        <dbReference type="ARBA" id="ARBA00022989"/>
    </source>
</evidence>
<keyword evidence="7" id="KW-1185">Reference proteome</keyword>
<feature type="transmembrane region" description="Helical" evidence="5">
    <location>
        <begin position="30"/>
        <end position="52"/>
    </location>
</feature>
<dbReference type="GO" id="GO:0016020">
    <property type="term" value="C:membrane"/>
    <property type="evidence" value="ECO:0007669"/>
    <property type="project" value="UniProtKB-SubCell"/>
</dbReference>
<dbReference type="InterPro" id="IPR038770">
    <property type="entry name" value="Na+/solute_symporter_sf"/>
</dbReference>
<dbReference type="EMBL" id="AEVO01000030">
    <property type="protein sequence ID" value="EFY07546.1"/>
    <property type="molecule type" value="Genomic_DNA"/>
</dbReference>
<comment type="caution">
    <text evidence="6">The sequence shown here is derived from an EMBL/GenBank/DDBJ whole genome shotgun (WGS) entry which is preliminary data.</text>
</comment>
<evidence type="ECO:0000256" key="2">
    <source>
        <dbReference type="ARBA" id="ARBA00022692"/>
    </source>
</evidence>
<protein>
    <submittedName>
        <fullName evidence="6">Sodium bile acid symporter family protein</fullName>
    </submittedName>
</protein>
<feature type="transmembrane region" description="Helical" evidence="5">
    <location>
        <begin position="123"/>
        <end position="143"/>
    </location>
</feature>
<dbReference type="Pfam" id="PF01758">
    <property type="entry name" value="SBF"/>
    <property type="match status" value="1"/>
</dbReference>
<feature type="transmembrane region" description="Helical" evidence="5">
    <location>
        <begin position="92"/>
        <end position="111"/>
    </location>
</feature>
<dbReference type="Gene3D" id="1.20.1530.20">
    <property type="match status" value="1"/>
</dbReference>
<sequence length="348" mass="39310">MVFPGIALKWCFLFFTVMNKEKIIRTVRTYLLPLAIVTGCIIYSAFHFLAFLSPLKPYVAVTLDKAIPWFIFTMLFVSFCKVEVKQMKPHRWHFYLIVLQTVICVACTFIIRSFPQAGFALPLEGFLVCVITPTAAAAAVIGGKLGGNESSLTSYMLMSNVLSAILIPLLFPLISDNGETFWHEFSIIVPRVFPMIVLPLFLGLFVRYFVRRLHHFIVNKCKELAFYLWGITLVSVTGEALRCIVNSDESGFMLIMLAFSGLISCAVQFAVGKLVGHQEGQRVTAGQGFGQKNMVFGVWTAFTYLSPAAAISPGTYVLWQNIVNGFQMWYRTRWNERRAKEGLKPYQE</sequence>
<dbReference type="AlphaFoldDB" id="E8LIW3"/>
<feature type="transmembrane region" description="Helical" evidence="5">
    <location>
        <begin position="251"/>
        <end position="275"/>
    </location>
</feature>
<reference evidence="6 7" key="1">
    <citation type="submission" date="2011-01" db="EMBL/GenBank/DDBJ databases">
        <authorList>
            <person name="Weinstock G."/>
            <person name="Sodergren E."/>
            <person name="Clifton S."/>
            <person name="Fulton L."/>
            <person name="Fulton B."/>
            <person name="Courtney L."/>
            <person name="Fronick C."/>
            <person name="Harrison M."/>
            <person name="Strong C."/>
            <person name="Farmer C."/>
            <person name="Delahaunty K."/>
            <person name="Markovic C."/>
            <person name="Hall O."/>
            <person name="Minx P."/>
            <person name="Tomlinson C."/>
            <person name="Mitreva M."/>
            <person name="Hou S."/>
            <person name="Chen J."/>
            <person name="Wollam A."/>
            <person name="Pepin K.H."/>
            <person name="Johnson M."/>
            <person name="Bhonagiri V."/>
            <person name="Zhang X."/>
            <person name="Suruliraj S."/>
            <person name="Warren W."/>
            <person name="Chinwalla A."/>
            <person name="Mardis E.R."/>
            <person name="Wilson R.K."/>
        </authorList>
    </citation>
    <scope>NUCLEOTIDE SEQUENCE [LARGE SCALE GENOMIC DNA]</scope>
    <source>
        <strain evidence="7">DSM 22608 / JCM 16073 / KCTC 15190 / YIT 12066</strain>
    </source>
</reference>
<feature type="transmembrane region" description="Helical" evidence="5">
    <location>
        <begin position="226"/>
        <end position="245"/>
    </location>
</feature>
<keyword evidence="3 5" id="KW-1133">Transmembrane helix</keyword>
<feature type="transmembrane region" description="Helical" evidence="5">
    <location>
        <begin position="58"/>
        <end position="80"/>
    </location>
</feature>
<feature type="transmembrane region" description="Helical" evidence="5">
    <location>
        <begin position="187"/>
        <end position="206"/>
    </location>
</feature>
<organism evidence="6 7">
    <name type="scientific">Succinatimonas hippei (strain DSM 22608 / JCM 16073 / KCTC 15190 / YIT 12066)</name>
    <dbReference type="NCBI Taxonomy" id="762983"/>
    <lineage>
        <taxon>Bacteria</taxon>
        <taxon>Pseudomonadati</taxon>
        <taxon>Pseudomonadota</taxon>
        <taxon>Gammaproteobacteria</taxon>
        <taxon>Aeromonadales</taxon>
        <taxon>Succinivibrionaceae</taxon>
        <taxon>Succinatimonas</taxon>
    </lineage>
</organism>
<evidence type="ECO:0000256" key="4">
    <source>
        <dbReference type="ARBA" id="ARBA00023136"/>
    </source>
</evidence>
<dbReference type="OrthoDB" id="9809647at2"/>
<proteinExistence type="predicted"/>
<dbReference type="Proteomes" id="UP000018458">
    <property type="component" value="Unassembled WGS sequence"/>
</dbReference>
<evidence type="ECO:0000256" key="5">
    <source>
        <dbReference type="SAM" id="Phobius"/>
    </source>
</evidence>
<feature type="transmembrane region" description="Helical" evidence="5">
    <location>
        <begin position="155"/>
        <end position="175"/>
    </location>
</feature>